<dbReference type="EMBL" id="BIMN01000005">
    <property type="protein sequence ID" value="GCE63896.1"/>
    <property type="molecule type" value="Genomic_DNA"/>
</dbReference>
<reference evidence="2 3" key="1">
    <citation type="submission" date="2019-01" db="EMBL/GenBank/DDBJ databases">
        <title>Draft genome sequences of Candidatus Mycoplasma haemohominis SWG34-3 identified from a patient with pyrexia, anemia and liver dysfunction.</title>
        <authorList>
            <person name="Sekizuka T."/>
            <person name="Hattori N."/>
            <person name="Katano H."/>
            <person name="Takuma T."/>
            <person name="Ito T."/>
            <person name="Arai N."/>
            <person name="Yanai R."/>
            <person name="Ishii S."/>
            <person name="Miura Y."/>
            <person name="Tokunaga T."/>
            <person name="Watanabe H."/>
            <person name="Nomura N."/>
            <person name="Eguchi J."/>
            <person name="Arai T."/>
            <person name="Hasegawa H."/>
            <person name="Nakamaki T."/>
            <person name="Wakita T."/>
            <person name="Niki Y."/>
            <person name="Kuroda M."/>
        </authorList>
    </citation>
    <scope>NUCLEOTIDE SEQUENCE [LARGE SCALE GENOMIC DNA]</scope>
    <source>
        <strain evidence="2">SWG34-3</strain>
    </source>
</reference>
<organism evidence="2 3">
    <name type="scientific">Candidatus Mycoplasma haematohominis</name>
    <dbReference type="NCBI Taxonomy" id="1494318"/>
    <lineage>
        <taxon>Bacteria</taxon>
        <taxon>Bacillati</taxon>
        <taxon>Mycoplasmatota</taxon>
        <taxon>Mollicutes</taxon>
        <taxon>Mycoplasmataceae</taxon>
        <taxon>Mycoplasma</taxon>
    </lineage>
</organism>
<accession>A0A478FU90</accession>
<proteinExistence type="predicted"/>
<evidence type="ECO:0000256" key="1">
    <source>
        <dbReference type="SAM" id="MobiDB-lite"/>
    </source>
</evidence>
<protein>
    <submittedName>
        <fullName evidence="2">Uncharacterized protein</fullName>
    </submittedName>
</protein>
<evidence type="ECO:0000313" key="2">
    <source>
        <dbReference type="EMBL" id="GCE63896.1"/>
    </source>
</evidence>
<dbReference type="Proteomes" id="UP000324831">
    <property type="component" value="Unassembled WGS sequence"/>
</dbReference>
<gene>
    <name evidence="2" type="ORF">MHSWG343_09030</name>
</gene>
<feature type="region of interest" description="Disordered" evidence="1">
    <location>
        <begin position="91"/>
        <end position="114"/>
    </location>
</feature>
<dbReference type="AlphaFoldDB" id="A0A478FU90"/>
<evidence type="ECO:0000313" key="3">
    <source>
        <dbReference type="Proteomes" id="UP000324831"/>
    </source>
</evidence>
<feature type="compositionally biased region" description="Basic and acidic residues" evidence="1">
    <location>
        <begin position="103"/>
        <end position="114"/>
    </location>
</feature>
<name>A0A478FU90_9MOLU</name>
<comment type="caution">
    <text evidence="2">The sequence shown here is derived from an EMBL/GenBank/DDBJ whole genome shotgun (WGS) entry which is preliminary data.</text>
</comment>
<sequence length="162" mass="17336">MTPQTAAAVAAGTVAVGGSGVGAAYFAGAFPSSMENKTEQVETYKSQAEKQFTDKEYIGGSKEGVKKFLVESTKDTTYQGKLEEVWEKMNETGLGTTASPVTRPDKGDVKTAGKEDGVADYASKWCEYTSKLPLRTVPSGTEANKDTWDAFKDACFNTKTSN</sequence>